<evidence type="ECO:0000313" key="2">
    <source>
        <dbReference type="EMBL" id="MPL55093.1"/>
    </source>
</evidence>
<accession>A0A644SKB1</accession>
<sequence>MKKILKNTLLVILIISSIGILYFISKWNRINIDENIGKSQEIKNLDSKVFDHTFLIFDSTKVQTDFKIFANKNDTVTFNFNASKSPKSENIETLIFNSGDGFAGVNINLLKYKNFFYTSAENYTDAKRTFDFVESERYQVKKQKLTLNKSEYNKGDSIFGKIELQIKFTPTNEIINSNGYFRGIIE</sequence>
<gene>
    <name evidence="2" type="ORF">SDC9_00560</name>
</gene>
<comment type="caution">
    <text evidence="2">The sequence shown here is derived from an EMBL/GenBank/DDBJ whole genome shotgun (WGS) entry which is preliminary data.</text>
</comment>
<keyword evidence="1" id="KW-1133">Transmembrane helix</keyword>
<feature type="transmembrane region" description="Helical" evidence="1">
    <location>
        <begin position="7"/>
        <end position="25"/>
    </location>
</feature>
<reference evidence="2" key="1">
    <citation type="submission" date="2019-08" db="EMBL/GenBank/DDBJ databases">
        <authorList>
            <person name="Kucharzyk K."/>
            <person name="Murdoch R.W."/>
            <person name="Higgins S."/>
            <person name="Loffler F."/>
        </authorList>
    </citation>
    <scope>NUCLEOTIDE SEQUENCE</scope>
</reference>
<proteinExistence type="predicted"/>
<dbReference type="AlphaFoldDB" id="A0A644SKB1"/>
<keyword evidence="1" id="KW-0472">Membrane</keyword>
<keyword evidence="1" id="KW-0812">Transmembrane</keyword>
<organism evidence="2">
    <name type="scientific">bioreactor metagenome</name>
    <dbReference type="NCBI Taxonomy" id="1076179"/>
    <lineage>
        <taxon>unclassified sequences</taxon>
        <taxon>metagenomes</taxon>
        <taxon>ecological metagenomes</taxon>
    </lineage>
</organism>
<evidence type="ECO:0000256" key="1">
    <source>
        <dbReference type="SAM" id="Phobius"/>
    </source>
</evidence>
<protein>
    <submittedName>
        <fullName evidence="2">Uncharacterized protein</fullName>
    </submittedName>
</protein>
<dbReference type="EMBL" id="VSSQ01000001">
    <property type="protein sequence ID" value="MPL55093.1"/>
    <property type="molecule type" value="Genomic_DNA"/>
</dbReference>
<name>A0A644SKB1_9ZZZZ</name>